<dbReference type="EMBL" id="CP151406">
    <property type="protein sequence ID" value="WZJ20767.1"/>
    <property type="molecule type" value="Genomic_DNA"/>
</dbReference>
<evidence type="ECO:0000313" key="2">
    <source>
        <dbReference type="EMBL" id="WZJ20767.1"/>
    </source>
</evidence>
<feature type="compositionally biased region" description="Polar residues" evidence="1">
    <location>
        <begin position="51"/>
        <end position="75"/>
    </location>
</feature>
<name>A0ABZ2XFN6_9RHOO</name>
<keyword evidence="3" id="KW-1185">Reference proteome</keyword>
<feature type="compositionally biased region" description="Polar residues" evidence="1">
    <location>
        <begin position="1"/>
        <end position="11"/>
    </location>
</feature>
<feature type="compositionally biased region" description="Polar residues" evidence="1">
    <location>
        <begin position="122"/>
        <end position="146"/>
    </location>
</feature>
<feature type="compositionally biased region" description="Polar residues" evidence="1">
    <location>
        <begin position="18"/>
        <end position="35"/>
    </location>
</feature>
<sequence>MSSPISSSTAAQDAYRNQAVNSRNERSMNALSNSLKAAEKMASAIGADTTGLKNAQQQVSRATSTTGDNSSTKVTLSADGVAKQQAESTRSTSATARPERRQFASVDEAIAYGTARAAEQRGVQQNSANNEENTRTQASNGTSRRQFASVDEAIAYGTARAAEQTAARQTSATNEESSKAQSSNNNSSRRQFASVEDAISYGTQRALEQYNKQRTVLG</sequence>
<accession>A0ABZ2XFN6</accession>
<gene>
    <name evidence="2" type="ORF">AADV58_12505</name>
</gene>
<evidence type="ECO:0000313" key="3">
    <source>
        <dbReference type="Proteomes" id="UP001479520"/>
    </source>
</evidence>
<protein>
    <submittedName>
        <fullName evidence="2">Uncharacterized protein</fullName>
    </submittedName>
</protein>
<dbReference type="RefSeq" id="WP_341743350.1">
    <property type="nucleotide sequence ID" value="NZ_CP151406.1"/>
</dbReference>
<proteinExistence type="predicted"/>
<reference evidence="2 3" key="1">
    <citation type="submission" date="2024-04" db="EMBL/GenBank/DDBJ databases">
        <title>Dissimilatory iodate-reducing microorganisms contribute to the enrichment of iodine in groundwater.</title>
        <authorList>
            <person name="Jiang Z."/>
        </authorList>
    </citation>
    <scope>NUCLEOTIDE SEQUENCE [LARGE SCALE GENOMIC DNA]</scope>
    <source>
        <strain evidence="2 3">NCP973</strain>
    </source>
</reference>
<feature type="compositionally biased region" description="Low complexity" evidence="1">
    <location>
        <begin position="158"/>
        <end position="194"/>
    </location>
</feature>
<dbReference type="Proteomes" id="UP001479520">
    <property type="component" value="Chromosome"/>
</dbReference>
<evidence type="ECO:0000256" key="1">
    <source>
        <dbReference type="SAM" id="MobiDB-lite"/>
    </source>
</evidence>
<feature type="compositionally biased region" description="Polar residues" evidence="1">
    <location>
        <begin position="85"/>
        <end position="95"/>
    </location>
</feature>
<feature type="region of interest" description="Disordered" evidence="1">
    <location>
        <begin position="1"/>
        <end position="196"/>
    </location>
</feature>
<organism evidence="2 3">
    <name type="scientific">Azonexus hydrophilus</name>
    <dbReference type="NCBI Taxonomy" id="418702"/>
    <lineage>
        <taxon>Bacteria</taxon>
        <taxon>Pseudomonadati</taxon>
        <taxon>Pseudomonadota</taxon>
        <taxon>Betaproteobacteria</taxon>
        <taxon>Rhodocyclales</taxon>
        <taxon>Azonexaceae</taxon>
        <taxon>Azonexus</taxon>
    </lineage>
</organism>